<evidence type="ECO:0000256" key="1">
    <source>
        <dbReference type="ARBA" id="ARBA00008668"/>
    </source>
</evidence>
<organism evidence="2 3">
    <name type="scientific">Artemisia annua</name>
    <name type="common">Sweet wormwood</name>
    <dbReference type="NCBI Taxonomy" id="35608"/>
    <lineage>
        <taxon>Eukaryota</taxon>
        <taxon>Viridiplantae</taxon>
        <taxon>Streptophyta</taxon>
        <taxon>Embryophyta</taxon>
        <taxon>Tracheophyta</taxon>
        <taxon>Spermatophyta</taxon>
        <taxon>Magnoliopsida</taxon>
        <taxon>eudicotyledons</taxon>
        <taxon>Gunneridae</taxon>
        <taxon>Pentapetalae</taxon>
        <taxon>asterids</taxon>
        <taxon>campanulids</taxon>
        <taxon>Asterales</taxon>
        <taxon>Asteraceae</taxon>
        <taxon>Asteroideae</taxon>
        <taxon>Anthemideae</taxon>
        <taxon>Artemisiinae</taxon>
        <taxon>Artemisia</taxon>
    </lineage>
</organism>
<dbReference type="InterPro" id="IPR036514">
    <property type="entry name" value="SGNH_hydro_sf"/>
</dbReference>
<dbReference type="PANTHER" id="PTHR45642:SF88">
    <property type="entry name" value="GDSL-LIKE LIPASE_ACYLHYDROLASE FAMILY PROTEIN-RELATED"/>
    <property type="match status" value="1"/>
</dbReference>
<comment type="similarity">
    <text evidence="1">Belongs to the 'GDSL' lipolytic enzyme family.</text>
</comment>
<dbReference type="InterPro" id="IPR001087">
    <property type="entry name" value="GDSL"/>
</dbReference>
<evidence type="ECO:0000313" key="3">
    <source>
        <dbReference type="Proteomes" id="UP000245207"/>
    </source>
</evidence>
<keyword evidence="2" id="KW-0378">Hydrolase</keyword>
<dbReference type="Pfam" id="PF00657">
    <property type="entry name" value="Lipase_GDSL"/>
    <property type="match status" value="1"/>
</dbReference>
<name>A0A2U1PTJ3_ARTAN</name>
<accession>A0A2U1PTJ3</accession>
<dbReference type="GO" id="GO:0016788">
    <property type="term" value="F:hydrolase activity, acting on ester bonds"/>
    <property type="evidence" value="ECO:0007669"/>
    <property type="project" value="InterPro"/>
</dbReference>
<dbReference type="PANTHER" id="PTHR45642">
    <property type="entry name" value="GDSL ESTERASE/LIPASE EXL3"/>
    <property type="match status" value="1"/>
</dbReference>
<comment type="caution">
    <text evidence="2">The sequence shown here is derived from an EMBL/GenBank/DDBJ whole genome shotgun (WGS) entry which is preliminary data.</text>
</comment>
<sequence length="668" mass="75328">MIIPFWSRCERMYVCVTGLEQSNITSQFFVGMHSLLVCGSAVCVEIHHATSDENYNLLAIVIGTHESRYTYRLDPSTAIARPRLVFSTRLVLTPWRKRLVDLGRLLRVRIYGSGEKLSRANKGIRRKTTETEVLRISQWVKVKDREHTMVHAIVMTAASEQTELAGNTGAQLANVRFELKVVGVQIKYNRNRDKCYMLLLYSFQHLSKGMLAEVSDPNVCDNIDRRAGVCADRKRIFSEMRAGDSETHNTPQAITSLCGGVVVEDKCLGKRLSRIFFYLFLKKQKPYQHCRRIDCSIIAIQVDKLRSLEQREIVGGTLKDVALLLFKSNGSIPNHDLSHLFPAVLVFGDSTADSGNNNYISTSFKADHRPYGQDFPGGIPTGRFSNGKLVPDFWVSLLGIKDIIPPYLQPNLSDFDIRTGVNFASAGSGFDDLTARVSQVIPVTRQLHYFKGYIRRLKKLVGVKEAKRIIKGALVSVSAGTNDFTISFYDLRTRRNDFDINDYQDYVQKKLQNFVEELYKLGCRTFVVSGLPPMGCLPIQMASRFTRTCIKDQNADARNYNNKLVNLLPQMQSSLGGSRMIYTDIYSPLMEMIKNPRKYGFTVTKMGCCGIGFMEAGPICTPLTPICSDPSTHLFFDSIHPSEAAYRHITKTLLKQIIHRLSNSTNGL</sequence>
<gene>
    <name evidence="2" type="ORF">CTI12_AA115090</name>
</gene>
<protein>
    <submittedName>
        <fullName evidence="2">GDSL-like Lipase/Acylhydrolase family protein</fullName>
    </submittedName>
</protein>
<evidence type="ECO:0000313" key="2">
    <source>
        <dbReference type="EMBL" id="PWA89045.1"/>
    </source>
</evidence>
<reference evidence="2 3" key="1">
    <citation type="journal article" date="2018" name="Mol. Plant">
        <title>The genome of Artemisia annua provides insight into the evolution of Asteraceae family and artemisinin biosynthesis.</title>
        <authorList>
            <person name="Shen Q."/>
            <person name="Zhang L."/>
            <person name="Liao Z."/>
            <person name="Wang S."/>
            <person name="Yan T."/>
            <person name="Shi P."/>
            <person name="Liu M."/>
            <person name="Fu X."/>
            <person name="Pan Q."/>
            <person name="Wang Y."/>
            <person name="Lv Z."/>
            <person name="Lu X."/>
            <person name="Zhang F."/>
            <person name="Jiang W."/>
            <person name="Ma Y."/>
            <person name="Chen M."/>
            <person name="Hao X."/>
            <person name="Li L."/>
            <person name="Tang Y."/>
            <person name="Lv G."/>
            <person name="Zhou Y."/>
            <person name="Sun X."/>
            <person name="Brodelius P.E."/>
            <person name="Rose J.K.C."/>
            <person name="Tang K."/>
        </authorList>
    </citation>
    <scope>NUCLEOTIDE SEQUENCE [LARGE SCALE GENOMIC DNA]</scope>
    <source>
        <strain evidence="3">cv. Huhao1</strain>
        <tissue evidence="2">Leaf</tissue>
    </source>
</reference>
<dbReference type="AlphaFoldDB" id="A0A2U1PTJ3"/>
<dbReference type="Gene3D" id="3.40.50.1110">
    <property type="entry name" value="SGNH hydrolase"/>
    <property type="match status" value="1"/>
</dbReference>
<proteinExistence type="inferred from homology"/>
<dbReference type="FunFam" id="3.40.50.1110:FF:000003">
    <property type="entry name" value="GDSL esterase/lipase APG"/>
    <property type="match status" value="1"/>
</dbReference>
<dbReference type="CDD" id="cd01837">
    <property type="entry name" value="SGNH_plant_lipase_like"/>
    <property type="match status" value="1"/>
</dbReference>
<dbReference type="STRING" id="35608.A0A2U1PTJ3"/>
<dbReference type="OrthoDB" id="1600564at2759"/>
<dbReference type="SUPFAM" id="SSF52266">
    <property type="entry name" value="SGNH hydrolase"/>
    <property type="match status" value="1"/>
</dbReference>
<dbReference type="InterPro" id="IPR050592">
    <property type="entry name" value="GDSL_lipolytic_enzyme"/>
</dbReference>
<dbReference type="Proteomes" id="UP000245207">
    <property type="component" value="Unassembled WGS sequence"/>
</dbReference>
<dbReference type="EMBL" id="PKPP01000755">
    <property type="protein sequence ID" value="PWA89045.1"/>
    <property type="molecule type" value="Genomic_DNA"/>
</dbReference>
<keyword evidence="3" id="KW-1185">Reference proteome</keyword>
<dbReference type="InterPro" id="IPR035669">
    <property type="entry name" value="SGNH_plant_lipase-like"/>
</dbReference>